<dbReference type="EMBL" id="SLXE01000006">
    <property type="protein sequence ID" value="TCP07855.1"/>
    <property type="molecule type" value="Genomic_DNA"/>
</dbReference>
<evidence type="ECO:0000313" key="4">
    <source>
        <dbReference type="Proteomes" id="UP000829756"/>
    </source>
</evidence>
<protein>
    <submittedName>
        <fullName evidence="2">Uncharacterized protein</fullName>
    </submittedName>
</protein>
<accession>A0AAE9KGA0</accession>
<organism evidence="2 4">
    <name type="scientific">Uruburuella suis</name>
    <dbReference type="NCBI Taxonomy" id="252130"/>
    <lineage>
        <taxon>Bacteria</taxon>
        <taxon>Pseudomonadati</taxon>
        <taxon>Pseudomonadota</taxon>
        <taxon>Betaproteobacteria</taxon>
        <taxon>Neisseriales</taxon>
        <taxon>Neisseriaceae</taxon>
        <taxon>Uruburuella</taxon>
    </lineage>
</organism>
<reference evidence="2" key="3">
    <citation type="journal article" date="2022" name="Res Sq">
        <title>Evolution of multicellular longitudinally dividing oral cavity symbionts (Neisseriaceae).</title>
        <authorList>
            <person name="Nyongesa S."/>
            <person name="Weber P."/>
            <person name="Bernet E."/>
            <person name="Pullido F."/>
            <person name="Nieckarz M."/>
            <person name="Delaby M."/>
            <person name="Nieves C."/>
            <person name="Viehboeck T."/>
            <person name="Krause N."/>
            <person name="Rivera-Millot A."/>
            <person name="Nakamura A."/>
            <person name="Vischer N."/>
            <person name="VanNieuwenhze M."/>
            <person name="Brun Y."/>
            <person name="Cava F."/>
            <person name="Bulgheresi S."/>
            <person name="Veyrier F."/>
        </authorList>
    </citation>
    <scope>NUCLEOTIDE SEQUENCE</scope>
    <source>
        <strain evidence="2">1258/02</strain>
    </source>
</reference>
<sequence length="137" mass="14330">MNKPTQSPNRVNKRYQGGIPALLANIELLHADAVGDLSAEELGALSEQAEGALLNIAAVMDTISRLAEANAHAEAAYQVALSDVSACVNAVNAELGAAVAELSAIRSILDVEYAYQAGYSKGYDTATAESSERRPKP</sequence>
<dbReference type="KEGG" id="usu:LVJ78_07990"/>
<evidence type="ECO:0000313" key="2">
    <source>
        <dbReference type="EMBL" id="UOO78645.1"/>
    </source>
</evidence>
<dbReference type="Proteomes" id="UP000829756">
    <property type="component" value="Chromosome"/>
</dbReference>
<gene>
    <name evidence="1" type="ORF">EV680_10697</name>
    <name evidence="2" type="ORF">LVJ78_07990</name>
</gene>
<reference evidence="1 3" key="1">
    <citation type="submission" date="2019-03" db="EMBL/GenBank/DDBJ databases">
        <title>Genomic Encyclopedia of Type Strains, Phase IV (KMG-IV): sequencing the most valuable type-strain genomes for metagenomic binning, comparative biology and taxonomic classification.</title>
        <authorList>
            <person name="Goeker M."/>
        </authorList>
    </citation>
    <scope>NUCLEOTIDE SEQUENCE [LARGE SCALE GENOMIC DNA]</scope>
    <source>
        <strain evidence="1 3">DSM 17474</strain>
    </source>
</reference>
<dbReference type="AlphaFoldDB" id="A0AAE9KGA0"/>
<proteinExistence type="predicted"/>
<evidence type="ECO:0000313" key="1">
    <source>
        <dbReference type="EMBL" id="TCP07855.1"/>
    </source>
</evidence>
<dbReference type="Proteomes" id="UP000294721">
    <property type="component" value="Unassembled WGS sequence"/>
</dbReference>
<dbReference type="RefSeq" id="WP_132953301.1">
    <property type="nucleotide sequence ID" value="NZ_CALJUB010000171.1"/>
</dbReference>
<dbReference type="EMBL" id="CP091507">
    <property type="protein sequence ID" value="UOO78645.1"/>
    <property type="molecule type" value="Genomic_DNA"/>
</dbReference>
<evidence type="ECO:0000313" key="3">
    <source>
        <dbReference type="Proteomes" id="UP000294721"/>
    </source>
</evidence>
<reference evidence="2" key="2">
    <citation type="submission" date="2021-12" db="EMBL/GenBank/DDBJ databases">
        <authorList>
            <person name="Veyrier F.J."/>
        </authorList>
    </citation>
    <scope>NUCLEOTIDE SEQUENCE</scope>
    <source>
        <strain evidence="2">1258/02</strain>
    </source>
</reference>
<name>A0AAE9KGA0_9NEIS</name>
<keyword evidence="3" id="KW-1185">Reference proteome</keyword>